<feature type="compositionally biased region" description="Polar residues" evidence="1">
    <location>
        <begin position="350"/>
        <end position="360"/>
    </location>
</feature>
<feature type="compositionally biased region" description="Polar residues" evidence="1">
    <location>
        <begin position="376"/>
        <end position="389"/>
    </location>
</feature>
<protein>
    <submittedName>
        <fullName evidence="2">Uu.00g132480.m01.CDS01</fullName>
    </submittedName>
</protein>
<sequence>MWKRAKKEKKEKEDLDYKCRWPTQQTLVESQETEVLRSKRIRALEAVSTPLLWLNLKLEQWQEDIDHRMQELEAAKRKRASDSRILAGPKAPGPLSRKVSRPGKSTHPYDTGVGTPTETASEGHVEPREQPNERPATTGPRQTPWGVDRYSKTPRPDSRTGPKVKAREVSQRGERIQLGGEHRPGTQLTASSTPSPAQFSVGREGYAASHKRWWWPFQGKRDTKEGAAESDPDSTEQSAMEGEDDELTALVKPSHAWKSVKGRRGTGYPSGVPTVARVRANSGGSTRKKAQRHAAQMRFENQTGHSRVRLKADMSTQARNAMGIRTSRAPSRRNHEVQGLNARARRKESLSPTQPRSGIGSNRDGAQFTKEPGRTEATTRNASPKTPNQIFRLLAGSKRTPPPRSVSPLDIDNYAMTGAMPTPPPGPKRPSPESGTSGGRSTESRNRGWMPFWGSPKVEATPAPAPDPARSRSANQKRSPQLDKRSRKELRTG</sequence>
<proteinExistence type="predicted"/>
<evidence type="ECO:0000256" key="1">
    <source>
        <dbReference type="SAM" id="MobiDB-lite"/>
    </source>
</evidence>
<dbReference type="AlphaFoldDB" id="A0AAI8VJ20"/>
<dbReference type="EMBL" id="CAUWAG010000007">
    <property type="protein sequence ID" value="CAJ2505854.1"/>
    <property type="molecule type" value="Genomic_DNA"/>
</dbReference>
<reference evidence="2" key="1">
    <citation type="submission" date="2023-10" db="EMBL/GenBank/DDBJ databases">
        <authorList>
            <person name="Hackl T."/>
        </authorList>
    </citation>
    <scope>NUCLEOTIDE SEQUENCE</scope>
</reference>
<name>A0AAI8VJ20_9PEZI</name>
<feature type="compositionally biased region" description="Low complexity" evidence="1">
    <location>
        <begin position="432"/>
        <end position="441"/>
    </location>
</feature>
<evidence type="ECO:0000313" key="2">
    <source>
        <dbReference type="EMBL" id="CAJ2505854.1"/>
    </source>
</evidence>
<keyword evidence="3" id="KW-1185">Reference proteome</keyword>
<accession>A0AAI8VJ20</accession>
<feature type="region of interest" description="Disordered" evidence="1">
    <location>
        <begin position="73"/>
        <end position="493"/>
    </location>
</feature>
<comment type="caution">
    <text evidence="2">The sequence shown here is derived from an EMBL/GenBank/DDBJ whole genome shotgun (WGS) entry which is preliminary data.</text>
</comment>
<gene>
    <name evidence="2" type="ORF">KHLLAP_LOCUS6322</name>
</gene>
<feature type="compositionally biased region" description="Basic and acidic residues" evidence="1">
    <location>
        <begin position="480"/>
        <end position="493"/>
    </location>
</feature>
<evidence type="ECO:0000313" key="3">
    <source>
        <dbReference type="Proteomes" id="UP001295740"/>
    </source>
</evidence>
<dbReference type="Proteomes" id="UP001295740">
    <property type="component" value="Unassembled WGS sequence"/>
</dbReference>
<feature type="compositionally biased region" description="Basic and acidic residues" evidence="1">
    <location>
        <begin position="149"/>
        <end position="184"/>
    </location>
</feature>
<feature type="compositionally biased region" description="Basic and acidic residues" evidence="1">
    <location>
        <begin position="121"/>
        <end position="132"/>
    </location>
</feature>
<organism evidence="2 3">
    <name type="scientific">Anthostomella pinea</name>
    <dbReference type="NCBI Taxonomy" id="933095"/>
    <lineage>
        <taxon>Eukaryota</taxon>
        <taxon>Fungi</taxon>
        <taxon>Dikarya</taxon>
        <taxon>Ascomycota</taxon>
        <taxon>Pezizomycotina</taxon>
        <taxon>Sordariomycetes</taxon>
        <taxon>Xylariomycetidae</taxon>
        <taxon>Xylariales</taxon>
        <taxon>Xylariaceae</taxon>
        <taxon>Anthostomella</taxon>
    </lineage>
</organism>
<feature type="compositionally biased region" description="Polar residues" evidence="1">
    <location>
        <begin position="186"/>
        <end position="198"/>
    </location>
</feature>